<dbReference type="SUPFAM" id="SSF46785">
    <property type="entry name" value="Winged helix' DNA-binding domain"/>
    <property type="match status" value="1"/>
</dbReference>
<dbReference type="Pfam" id="PF00126">
    <property type="entry name" value="HTH_1"/>
    <property type="match status" value="1"/>
</dbReference>
<evidence type="ECO:0000256" key="2">
    <source>
        <dbReference type="ARBA" id="ARBA00023015"/>
    </source>
</evidence>
<dbReference type="InterPro" id="IPR000847">
    <property type="entry name" value="LysR_HTH_N"/>
</dbReference>
<dbReference type="Pfam" id="PF03466">
    <property type="entry name" value="LysR_substrate"/>
    <property type="match status" value="1"/>
</dbReference>
<dbReference type="PROSITE" id="PS50931">
    <property type="entry name" value="HTH_LYSR"/>
    <property type="match status" value="1"/>
</dbReference>
<keyword evidence="3" id="KW-0238">DNA-binding</keyword>
<dbReference type="Gene3D" id="3.40.190.10">
    <property type="entry name" value="Periplasmic binding protein-like II"/>
    <property type="match status" value="2"/>
</dbReference>
<accession>A0A502DEL9</accession>
<dbReference type="InterPro" id="IPR005119">
    <property type="entry name" value="LysR_subst-bd"/>
</dbReference>
<dbReference type="InterPro" id="IPR050950">
    <property type="entry name" value="HTH-type_LysR_regulators"/>
</dbReference>
<dbReference type="InterPro" id="IPR036388">
    <property type="entry name" value="WH-like_DNA-bd_sf"/>
</dbReference>
<dbReference type="PANTHER" id="PTHR30419">
    <property type="entry name" value="HTH-TYPE TRANSCRIPTIONAL REGULATOR YBHD"/>
    <property type="match status" value="1"/>
</dbReference>
<evidence type="ECO:0000256" key="3">
    <source>
        <dbReference type="ARBA" id="ARBA00023125"/>
    </source>
</evidence>
<feature type="domain" description="HTH lysR-type" evidence="5">
    <location>
        <begin position="6"/>
        <end position="63"/>
    </location>
</feature>
<dbReference type="RefSeq" id="WP_140844893.1">
    <property type="nucleotide sequence ID" value="NZ_RCZI01000008.1"/>
</dbReference>
<dbReference type="PANTHER" id="PTHR30419:SF8">
    <property type="entry name" value="NITROGEN ASSIMILATION TRANSCRIPTIONAL ACTIVATOR-RELATED"/>
    <property type="match status" value="1"/>
</dbReference>
<evidence type="ECO:0000313" key="6">
    <source>
        <dbReference type="EMBL" id="TPG23613.1"/>
    </source>
</evidence>
<protein>
    <submittedName>
        <fullName evidence="6">LysR family transcriptional regulator</fullName>
    </submittedName>
</protein>
<evidence type="ECO:0000259" key="5">
    <source>
        <dbReference type="PROSITE" id="PS50931"/>
    </source>
</evidence>
<comment type="similarity">
    <text evidence="1">Belongs to the LysR transcriptional regulatory family.</text>
</comment>
<evidence type="ECO:0000256" key="4">
    <source>
        <dbReference type="ARBA" id="ARBA00023163"/>
    </source>
</evidence>
<comment type="caution">
    <text evidence="6">The sequence shown here is derived from an EMBL/GenBank/DDBJ whole genome shotgun (WGS) entry which is preliminary data.</text>
</comment>
<evidence type="ECO:0000256" key="1">
    <source>
        <dbReference type="ARBA" id="ARBA00009437"/>
    </source>
</evidence>
<gene>
    <name evidence="6" type="ORF">EAH82_19645</name>
</gene>
<reference evidence="6 7" key="1">
    <citation type="journal article" date="2019" name="Environ. Microbiol.">
        <title>Species interactions and distinct microbial communities in high Arctic permafrost affected cryosols are associated with the CH4 and CO2 gas fluxes.</title>
        <authorList>
            <person name="Altshuler I."/>
            <person name="Hamel J."/>
            <person name="Turney S."/>
            <person name="Magnuson E."/>
            <person name="Levesque R."/>
            <person name="Greer C."/>
            <person name="Whyte L.G."/>
        </authorList>
    </citation>
    <scope>NUCLEOTIDE SEQUENCE [LARGE SCALE GENOMIC DNA]</scope>
    <source>
        <strain evidence="6 7">S06.C</strain>
    </source>
</reference>
<dbReference type="GO" id="GO:0005829">
    <property type="term" value="C:cytosol"/>
    <property type="evidence" value="ECO:0007669"/>
    <property type="project" value="TreeGrafter"/>
</dbReference>
<dbReference type="InterPro" id="IPR036390">
    <property type="entry name" value="WH_DNA-bd_sf"/>
</dbReference>
<dbReference type="Proteomes" id="UP000319212">
    <property type="component" value="Unassembled WGS sequence"/>
</dbReference>
<dbReference type="OrthoDB" id="5914299at2"/>
<sequence>MLDRRLKMRHFQALVTVNTLRSVQASAQELSRTPSAVSKSLGEIEAIVGTRLFDRTRRGLLPTPAAERLLAQITRGLTLLGDALDEASGSTATGGTPTVTMGVLPTAAMTLAPGAVMHFQVAHPDSIVRVVEGTNLDLLTRLRRRELDFVVGRLAESSMMFDLSFEPLYEEPLVLVAVQGHALQGVQSLSLTRIFAHPVILPPAETIIRATLDPVLAAGGRNSPARTIETLSDALARCLVAQSDAVWFCAPGVVASDLAEGRFVVLDLDLGATRRAVGLSARSDAPMSPLAAEMADLLRAQARQVRDEALAQPKRRRFVSVEKKALRR</sequence>
<organism evidence="6 7">
    <name type="scientific">Variovorax guangxiensis</name>
    <dbReference type="NCBI Taxonomy" id="1775474"/>
    <lineage>
        <taxon>Bacteria</taxon>
        <taxon>Pseudomonadati</taxon>
        <taxon>Pseudomonadota</taxon>
        <taxon>Betaproteobacteria</taxon>
        <taxon>Burkholderiales</taxon>
        <taxon>Comamonadaceae</taxon>
        <taxon>Variovorax</taxon>
    </lineage>
</organism>
<dbReference type="EMBL" id="RCZI01000008">
    <property type="protein sequence ID" value="TPG23613.1"/>
    <property type="molecule type" value="Genomic_DNA"/>
</dbReference>
<dbReference type="AlphaFoldDB" id="A0A502DEL9"/>
<keyword evidence="4" id="KW-0804">Transcription</keyword>
<dbReference type="Gene3D" id="1.10.10.10">
    <property type="entry name" value="Winged helix-like DNA-binding domain superfamily/Winged helix DNA-binding domain"/>
    <property type="match status" value="1"/>
</dbReference>
<evidence type="ECO:0000313" key="7">
    <source>
        <dbReference type="Proteomes" id="UP000319212"/>
    </source>
</evidence>
<dbReference type="SUPFAM" id="SSF53850">
    <property type="entry name" value="Periplasmic binding protein-like II"/>
    <property type="match status" value="1"/>
</dbReference>
<keyword evidence="2" id="KW-0805">Transcription regulation</keyword>
<dbReference type="GO" id="GO:0003677">
    <property type="term" value="F:DNA binding"/>
    <property type="evidence" value="ECO:0007669"/>
    <property type="project" value="UniProtKB-KW"/>
</dbReference>
<proteinExistence type="inferred from homology"/>
<name>A0A502DEL9_9BURK</name>
<dbReference type="GO" id="GO:0003700">
    <property type="term" value="F:DNA-binding transcription factor activity"/>
    <property type="evidence" value="ECO:0007669"/>
    <property type="project" value="InterPro"/>
</dbReference>